<name>A0AAE3H5L5_9BACT</name>
<feature type="signal peptide" evidence="1">
    <location>
        <begin position="1"/>
        <end position="17"/>
    </location>
</feature>
<protein>
    <recommendedName>
        <fullName evidence="4">Beta-propeller repeat protein</fullName>
    </recommendedName>
</protein>
<dbReference type="RefSeq" id="WP_255038135.1">
    <property type="nucleotide sequence ID" value="NZ_RJUF01000173.1"/>
</dbReference>
<accession>A0AAE3H5L5</accession>
<keyword evidence="3" id="KW-1185">Reference proteome</keyword>
<dbReference type="EMBL" id="RJUF01000173">
    <property type="protein sequence ID" value="MCP9764444.1"/>
    <property type="molecule type" value="Genomic_DNA"/>
</dbReference>
<dbReference type="Pfam" id="PF06739">
    <property type="entry name" value="SBBP"/>
    <property type="match status" value="3"/>
</dbReference>
<evidence type="ECO:0000313" key="3">
    <source>
        <dbReference type="Proteomes" id="UP001204144"/>
    </source>
</evidence>
<keyword evidence="1" id="KW-0732">Signal</keyword>
<dbReference type="InterPro" id="IPR052918">
    <property type="entry name" value="Motility_Chemotaxis_Reg"/>
</dbReference>
<dbReference type="PANTHER" id="PTHR35580:SF1">
    <property type="entry name" value="PHYTASE-LIKE DOMAIN-CONTAINING PROTEIN"/>
    <property type="match status" value="1"/>
</dbReference>
<gene>
    <name evidence="2" type="ORF">EGI31_15985</name>
</gene>
<proteinExistence type="predicted"/>
<evidence type="ECO:0000313" key="2">
    <source>
        <dbReference type="EMBL" id="MCP9764444.1"/>
    </source>
</evidence>
<evidence type="ECO:0008006" key="4">
    <source>
        <dbReference type="Google" id="ProtNLM"/>
    </source>
</evidence>
<sequence>MKKVVCFLILLSKTLFAQDLQWLKQVGGYTNGAYDNTGLRTKVDAAGNTFVALQFGQSTVVQGISYSSGFYIFKFDTNGTVALVVTVPAYIDDFDVDGTGAINITGSYTGTANFSGVSVTATNLTTAVYLAKYNSAGVVQWVKSISNDASNSGVYHNNFVHGIVADATGNVYITGSFVGNTDFGGTTLPCVFSFDFFVAKYSSTGNLSWVRHAHSVSNSSSIYAIRGNAITLDNSGNVIITGLLTGVVELVIGGIDIGEYNNSDGKFFIAKYSNGGTFIWEREVSHVNGAPYATDVVGTDIKVDVLDNIYAIGFFRGTTSFSGTILTCNSDFDGFLAKYDGSGLFIWAKQMTATGSNECRGNAIEIDAAGNNVFAIGTFQGTTSFGGIALTSIGIKDSFIAKYDNLGNTVSAKQFGSTAKSNQANGIAIDGSGNTYITGAFQTTVNFSGTSKTAFGNQDAYLTKYNAADVLQYVKHWGGANFKNARGKSIVADAAGNTLVTGEFAGITDFGGITLSPSSTGNDDIFVAKYNVTGNLQWAIQTTGGSYHYVYDISTDAAGNAYITGVYAGTLSFGGTTLTAVTTALEVFLVKFDNTGVLQWAKQISPATSSPYAGGLGLNVDGSGNIFLTGTFNGTVNFGGTNLTSIGTVDMYLAKYNSAGTLQWVRQAGSPTKIDFGSSVAVDASGNAYVTGGFKGATNFSGTILTALGTIDLFVAKYNTSGTLVWVKQVGVAAQEVVGSDICIDGSGNSYVSGDFGGTVNFGGTTLSSIGTADMFIAKFDDLGNTQWVKQAGSAGKFTSGRSNTIDATGNVYITGEFLGTTNFDGTLINLVGLNDVYIAKYDNAGMFSSVKQIGGVGNNTYSYGISTDASANIYTTGSFEKNTNFLGNNYTSIGSSDVFILSLSQNNNLIETITSGNWNATGTWNSNTIPTATKTAKVNVHTVSIPNTGNEVKTIQMNGGVINLNGGTLEIKNQ</sequence>
<dbReference type="SUPFAM" id="SSF63829">
    <property type="entry name" value="Calcium-dependent phosphotriesterase"/>
    <property type="match status" value="1"/>
</dbReference>
<organism evidence="2 3">
    <name type="scientific">Lacihabitans soyangensis</name>
    <dbReference type="NCBI Taxonomy" id="869394"/>
    <lineage>
        <taxon>Bacteria</taxon>
        <taxon>Pseudomonadati</taxon>
        <taxon>Bacteroidota</taxon>
        <taxon>Cytophagia</taxon>
        <taxon>Cytophagales</taxon>
        <taxon>Leadbetterellaceae</taxon>
        <taxon>Lacihabitans</taxon>
    </lineage>
</organism>
<evidence type="ECO:0000256" key="1">
    <source>
        <dbReference type="SAM" id="SignalP"/>
    </source>
</evidence>
<dbReference type="AlphaFoldDB" id="A0AAE3H5L5"/>
<dbReference type="SUPFAM" id="SSF101898">
    <property type="entry name" value="NHL repeat"/>
    <property type="match status" value="1"/>
</dbReference>
<comment type="caution">
    <text evidence="2">The sequence shown here is derived from an EMBL/GenBank/DDBJ whole genome shotgun (WGS) entry which is preliminary data.</text>
</comment>
<dbReference type="InterPro" id="IPR010620">
    <property type="entry name" value="SBBP_repeat"/>
</dbReference>
<feature type="chain" id="PRO_5042030851" description="Beta-propeller repeat protein" evidence="1">
    <location>
        <begin position="18"/>
        <end position="975"/>
    </location>
</feature>
<dbReference type="PANTHER" id="PTHR35580">
    <property type="entry name" value="CELL SURFACE GLYCOPROTEIN (S-LAYER PROTEIN)-LIKE PROTEIN"/>
    <property type="match status" value="1"/>
</dbReference>
<dbReference type="Proteomes" id="UP001204144">
    <property type="component" value="Unassembled WGS sequence"/>
</dbReference>
<reference evidence="2 3" key="1">
    <citation type="submission" date="2018-11" db="EMBL/GenBank/DDBJ databases">
        <title>Novel bacteria species description.</title>
        <authorList>
            <person name="Han J.-H."/>
        </authorList>
    </citation>
    <scope>NUCLEOTIDE SEQUENCE [LARGE SCALE GENOMIC DNA]</scope>
    <source>
        <strain evidence="2 3">KCTC23259</strain>
    </source>
</reference>